<name>A0ABY4GE72_9BACT</name>
<proteinExistence type="predicted"/>
<accession>A0ABY4GE72</accession>
<gene>
    <name evidence="1" type="ORF">MUN86_26525</name>
</gene>
<geneLocation type="plasmid" evidence="1 2">
    <name>unnamed3</name>
</geneLocation>
<keyword evidence="2" id="KW-1185">Reference proteome</keyword>
<sequence>MGRRTDWANSGARQYPLLLPRARPTVRARDEPTAPDIMLQGLIAPSAGAQRLQAHFRHGPFAEQLLSSSKPPTGAV</sequence>
<organism evidence="1 2">
    <name type="scientific">Hymenobacter volaticus</name>
    <dbReference type="NCBI Taxonomy" id="2932254"/>
    <lineage>
        <taxon>Bacteria</taxon>
        <taxon>Pseudomonadati</taxon>
        <taxon>Bacteroidota</taxon>
        <taxon>Cytophagia</taxon>
        <taxon>Cytophagales</taxon>
        <taxon>Hymenobacteraceae</taxon>
        <taxon>Hymenobacter</taxon>
    </lineage>
</organism>
<evidence type="ECO:0000313" key="2">
    <source>
        <dbReference type="Proteomes" id="UP000830401"/>
    </source>
</evidence>
<dbReference type="EMBL" id="CP095064">
    <property type="protein sequence ID" value="UOQ69061.1"/>
    <property type="molecule type" value="Genomic_DNA"/>
</dbReference>
<protein>
    <submittedName>
        <fullName evidence="1">Uncharacterized protein</fullName>
    </submittedName>
</protein>
<keyword evidence="1" id="KW-0614">Plasmid</keyword>
<evidence type="ECO:0000313" key="1">
    <source>
        <dbReference type="EMBL" id="UOQ69061.1"/>
    </source>
</evidence>
<reference evidence="1" key="1">
    <citation type="submission" date="2022-04" db="EMBL/GenBank/DDBJ databases">
        <title>Hymenobacter sp. isolated from the air.</title>
        <authorList>
            <person name="Won M."/>
            <person name="Lee C.-M."/>
            <person name="Woen H.-Y."/>
            <person name="Kwon S.-W."/>
        </authorList>
    </citation>
    <scope>NUCLEOTIDE SEQUENCE</scope>
    <source>
        <strain evidence="1">5420S-77</strain>
        <plasmid evidence="1">unnamed3</plasmid>
    </source>
</reference>
<dbReference type="RefSeq" id="WP_245126814.1">
    <property type="nucleotide sequence ID" value="NZ_CP095064.1"/>
</dbReference>
<dbReference type="Proteomes" id="UP000830401">
    <property type="component" value="Plasmid unnamed3"/>
</dbReference>